<comment type="cofactor">
    <cofactor evidence="2">
        <name>pyridoxal 5'-phosphate</name>
        <dbReference type="ChEBI" id="CHEBI:597326"/>
    </cofactor>
</comment>
<proteinExistence type="inferred from homology"/>
<dbReference type="PANTHER" id="PTHR11468:SF27">
    <property type="entry name" value="ALPHA-1,4 GLUCAN PHOSPHORYLASE L-2 ISOZYME, CHLOROPLASTIC_AMYLOPLASTIC"/>
    <property type="match status" value="1"/>
</dbReference>
<evidence type="ECO:0000256" key="2">
    <source>
        <dbReference type="RuleBase" id="RU000587"/>
    </source>
</evidence>
<dbReference type="GO" id="GO:0030170">
    <property type="term" value="F:pyridoxal phosphate binding"/>
    <property type="evidence" value="ECO:0007669"/>
    <property type="project" value="TreeGrafter"/>
</dbReference>
<gene>
    <name evidence="3" type="ORF">SADUNF_Sadunf08G0075200</name>
</gene>
<keyword evidence="2" id="KW-0119">Carbohydrate metabolism</keyword>
<comment type="caution">
    <text evidence="3">The sequence shown here is derived from an EMBL/GenBank/DDBJ whole genome shotgun (WGS) entry which is preliminary data.</text>
</comment>
<comment type="function">
    <text evidence="2">Allosteric enzyme that catalyzes the rate-limiting step in glycogen catabolism, the phosphorolytic cleavage of glycogen to produce glucose-1-phosphate, and plays a central role in maintaining cellular and organismal glucose homeostasis.</text>
</comment>
<keyword evidence="2" id="KW-0808">Transferase</keyword>
<keyword evidence="2" id="KW-0328">Glycosyltransferase</keyword>
<comment type="similarity">
    <text evidence="1 2">Belongs to the glycogen phosphorylase family.</text>
</comment>
<organism evidence="3 4">
    <name type="scientific">Salix dunnii</name>
    <dbReference type="NCBI Taxonomy" id="1413687"/>
    <lineage>
        <taxon>Eukaryota</taxon>
        <taxon>Viridiplantae</taxon>
        <taxon>Streptophyta</taxon>
        <taxon>Embryophyta</taxon>
        <taxon>Tracheophyta</taxon>
        <taxon>Spermatophyta</taxon>
        <taxon>Magnoliopsida</taxon>
        <taxon>eudicotyledons</taxon>
        <taxon>Gunneridae</taxon>
        <taxon>Pentapetalae</taxon>
        <taxon>rosids</taxon>
        <taxon>fabids</taxon>
        <taxon>Malpighiales</taxon>
        <taxon>Salicaceae</taxon>
        <taxon>Saliceae</taxon>
        <taxon>Salix</taxon>
    </lineage>
</organism>
<dbReference type="Proteomes" id="UP000657918">
    <property type="component" value="Chromosome 8"/>
</dbReference>
<name>A0A835JZP8_9ROSI</name>
<dbReference type="GO" id="GO:0005737">
    <property type="term" value="C:cytoplasm"/>
    <property type="evidence" value="ECO:0007669"/>
    <property type="project" value="TreeGrafter"/>
</dbReference>
<dbReference type="SUPFAM" id="SSF53756">
    <property type="entry name" value="UDP-Glycosyltransferase/glycogen phosphorylase"/>
    <property type="match status" value="1"/>
</dbReference>
<dbReference type="Gene3D" id="3.40.50.2000">
    <property type="entry name" value="Glycogen Phosphorylase B"/>
    <property type="match status" value="1"/>
</dbReference>
<comment type="catalytic activity">
    <reaction evidence="2">
        <text>[(1-&gt;4)-alpha-D-glucosyl](n) + phosphate = [(1-&gt;4)-alpha-D-glucosyl](n-1) + alpha-D-glucose 1-phosphate</text>
        <dbReference type="Rhea" id="RHEA:41732"/>
        <dbReference type="Rhea" id="RHEA-COMP:9584"/>
        <dbReference type="Rhea" id="RHEA-COMP:9586"/>
        <dbReference type="ChEBI" id="CHEBI:15444"/>
        <dbReference type="ChEBI" id="CHEBI:43474"/>
        <dbReference type="ChEBI" id="CHEBI:58601"/>
        <dbReference type="EC" id="2.4.1.1"/>
    </reaction>
</comment>
<dbReference type="AlphaFoldDB" id="A0A835JZP8"/>
<accession>A0A835JZP8</accession>
<dbReference type="EC" id="2.4.1.1" evidence="2"/>
<sequence>MICCDPICNILNPGDESVEGKTLRLKEQYTLCSVSLQDIIAHFERRSGKPVKWENFPDKIALQMNDKDFDRLEGFEPEGSMGYYYSEVLPNRGFAFMWLPVVQLFQELLPRHVEITMMIDGADSCHSCVKLESSAVNSVEEVEVADEETESINEEQPEQ</sequence>
<dbReference type="GO" id="GO:0008184">
    <property type="term" value="F:glycogen phosphorylase activity"/>
    <property type="evidence" value="ECO:0007669"/>
    <property type="project" value="InterPro"/>
</dbReference>
<reference evidence="3 4" key="1">
    <citation type="submission" date="2020-10" db="EMBL/GenBank/DDBJ databases">
        <title>Plant Genome Project.</title>
        <authorList>
            <person name="Zhang R.-G."/>
        </authorList>
    </citation>
    <scope>NUCLEOTIDE SEQUENCE [LARGE SCALE GENOMIC DNA]</scope>
    <source>
        <strain evidence="3">FAFU-HL-1</strain>
        <tissue evidence="3">Leaf</tissue>
    </source>
</reference>
<keyword evidence="4" id="KW-1185">Reference proteome</keyword>
<evidence type="ECO:0000256" key="1">
    <source>
        <dbReference type="ARBA" id="ARBA00006047"/>
    </source>
</evidence>
<evidence type="ECO:0000313" key="4">
    <source>
        <dbReference type="Proteomes" id="UP000657918"/>
    </source>
</evidence>
<dbReference type="EMBL" id="JADGMS010000008">
    <property type="protein sequence ID" value="KAF9677125.1"/>
    <property type="molecule type" value="Genomic_DNA"/>
</dbReference>
<keyword evidence="2" id="KW-0663">Pyridoxal phosphate</keyword>
<dbReference type="OrthoDB" id="1724129at2759"/>
<dbReference type="InterPro" id="IPR000811">
    <property type="entry name" value="Glyco_trans_35"/>
</dbReference>
<dbReference type="Pfam" id="PF00343">
    <property type="entry name" value="Phosphorylase"/>
    <property type="match status" value="1"/>
</dbReference>
<dbReference type="GO" id="GO:0005980">
    <property type="term" value="P:glycogen catabolic process"/>
    <property type="evidence" value="ECO:0007669"/>
    <property type="project" value="TreeGrafter"/>
</dbReference>
<protein>
    <recommendedName>
        <fullName evidence="2">Alpha-1,4 glucan phosphorylase</fullName>
        <ecNumber evidence="2">2.4.1.1</ecNumber>
    </recommendedName>
</protein>
<dbReference type="PANTHER" id="PTHR11468">
    <property type="entry name" value="GLYCOGEN PHOSPHORYLASE"/>
    <property type="match status" value="1"/>
</dbReference>
<evidence type="ECO:0000313" key="3">
    <source>
        <dbReference type="EMBL" id="KAF9677125.1"/>
    </source>
</evidence>